<reference evidence="2" key="1">
    <citation type="submission" date="2016-04" db="EMBL/GenBank/DDBJ databases">
        <authorList>
            <person name="Ray J."/>
            <person name="Price M."/>
            <person name="Deutschbauer A."/>
        </authorList>
    </citation>
    <scope>NUCLEOTIDE SEQUENCE [LARGE SCALE GENOMIC DNA]</scope>
    <source>
        <strain evidence="2">FW300-N2E2</strain>
    </source>
</reference>
<evidence type="ECO:0000313" key="1">
    <source>
        <dbReference type="EMBL" id="AMZ71401.1"/>
    </source>
</evidence>
<dbReference type="RefSeq" id="WP_063321924.1">
    <property type="nucleotide sequence ID" value="NZ_CP015225.1"/>
</dbReference>
<evidence type="ECO:0000313" key="2">
    <source>
        <dbReference type="Proteomes" id="UP000076083"/>
    </source>
</evidence>
<name>A0A159ZXD2_PSEFL</name>
<dbReference type="AlphaFoldDB" id="A0A159ZXD2"/>
<dbReference type="NCBIfam" id="TIGR03765">
    <property type="entry name" value="ICE_PFL_4695"/>
    <property type="match status" value="1"/>
</dbReference>
<dbReference type="Proteomes" id="UP000076083">
    <property type="component" value="Chromosome"/>
</dbReference>
<organism evidence="1 2">
    <name type="scientific">Pseudomonas fluorescens</name>
    <dbReference type="NCBI Taxonomy" id="294"/>
    <lineage>
        <taxon>Bacteria</taxon>
        <taxon>Pseudomonadati</taxon>
        <taxon>Pseudomonadota</taxon>
        <taxon>Gammaproteobacteria</taxon>
        <taxon>Pseudomonadales</taxon>
        <taxon>Pseudomonadaceae</taxon>
        <taxon>Pseudomonas</taxon>
    </lineage>
</organism>
<gene>
    <name evidence="1" type="ORF">TK06_09965</name>
</gene>
<protein>
    <recommendedName>
        <fullName evidence="3">Integrating conjugative element protein</fullName>
    </recommendedName>
</protein>
<dbReference type="Pfam" id="PF11072">
    <property type="entry name" value="DUF2859"/>
    <property type="match status" value="1"/>
</dbReference>
<sequence length="142" mass="15705">MKNTVGWMCILLALDCNQCLADRAMLQYAEDRFRENDLLPIHSKTLSPGTVKRRPLNASGLPAFFLIGDDALSRSWLRQRLPQLTKLKAAGLVVNVESNASLIQLRKLAPGLTLSPVAADDLAQRLQLQHYPVLVTASSIEQ</sequence>
<accession>A0A159ZXD2</accession>
<reference evidence="1 2" key="2">
    <citation type="journal article" date="2018" name="Nature">
        <title>Mutant phenotypes for thousands of bacterial genes of unknown function.</title>
        <authorList>
            <person name="Price M.N."/>
            <person name="Wetmore K.M."/>
            <person name="Waters R.J."/>
            <person name="Callaghan M."/>
            <person name="Ray J."/>
            <person name="Liu H."/>
            <person name="Kuehl J.V."/>
            <person name="Melnyk R.A."/>
            <person name="Lamson J.S."/>
            <person name="Suh Y."/>
            <person name="Carlson H.K."/>
            <person name="Esquivel Z."/>
            <person name="Sadeeshkumar H."/>
            <person name="Chakraborty R."/>
            <person name="Zane G.M."/>
            <person name="Rubin B.E."/>
            <person name="Wall J.D."/>
            <person name="Visel A."/>
            <person name="Bristow J."/>
            <person name="Blow M.J."/>
            <person name="Arkin A.P."/>
            <person name="Deutschbauer A.M."/>
        </authorList>
    </citation>
    <scope>NUCLEOTIDE SEQUENCE [LARGE SCALE GENOMIC DNA]</scope>
    <source>
        <strain evidence="1 2">FW300-N2E2</strain>
    </source>
</reference>
<proteinExistence type="predicted"/>
<dbReference type="InterPro" id="IPR021300">
    <property type="entry name" value="Integr_conj_element_PFL4695"/>
</dbReference>
<evidence type="ECO:0008006" key="3">
    <source>
        <dbReference type="Google" id="ProtNLM"/>
    </source>
</evidence>
<dbReference type="EMBL" id="CP015225">
    <property type="protein sequence ID" value="AMZ71401.1"/>
    <property type="molecule type" value="Genomic_DNA"/>
</dbReference>